<dbReference type="Pfam" id="PF13489">
    <property type="entry name" value="Methyltransf_23"/>
    <property type="match status" value="1"/>
</dbReference>
<evidence type="ECO:0000313" key="2">
    <source>
        <dbReference type="Proteomes" id="UP000177050"/>
    </source>
</evidence>
<sequence length="191" mass="21977">MATKEFNIIDKFISWMRLGKVLPFVKHGDTVLDFGCGYQAYLLKHIKNRIKKGIGLDRDSESKNIAPNCEIRKYHFTDRLPFTDKIFDTIFLLAVLEHVEPPHASKLMRESKRILKAQGKVVLTTPTKWGKVILEFLAFKLGIISKEEVMDHKKYYGKKDLEILAKNTGFVVTQYKTFQLGGNSLCVLIKK</sequence>
<dbReference type="Gene3D" id="3.40.50.150">
    <property type="entry name" value="Vaccinia Virus protein VP39"/>
    <property type="match status" value="1"/>
</dbReference>
<dbReference type="Proteomes" id="UP000177050">
    <property type="component" value="Unassembled WGS sequence"/>
</dbReference>
<gene>
    <name evidence="1" type="ORF">A3K52_03090</name>
</gene>
<dbReference type="AlphaFoldDB" id="A0A1F7L0T6"/>
<dbReference type="InterPro" id="IPR029063">
    <property type="entry name" value="SAM-dependent_MTases_sf"/>
</dbReference>
<dbReference type="CDD" id="cd02440">
    <property type="entry name" value="AdoMet_MTases"/>
    <property type="match status" value="1"/>
</dbReference>
<dbReference type="EMBL" id="MGBR01000001">
    <property type="protein sequence ID" value="OGK73745.1"/>
    <property type="molecule type" value="Genomic_DNA"/>
</dbReference>
<evidence type="ECO:0000313" key="1">
    <source>
        <dbReference type="EMBL" id="OGK73745.1"/>
    </source>
</evidence>
<organism evidence="1 2">
    <name type="scientific">Candidatus Roizmanbacteria bacterium RIFOXYD1_FULL_38_12</name>
    <dbReference type="NCBI Taxonomy" id="1802093"/>
    <lineage>
        <taxon>Bacteria</taxon>
        <taxon>Candidatus Roizmaniibacteriota</taxon>
    </lineage>
</organism>
<evidence type="ECO:0008006" key="3">
    <source>
        <dbReference type="Google" id="ProtNLM"/>
    </source>
</evidence>
<name>A0A1F7L0T6_9BACT</name>
<reference evidence="1 2" key="1">
    <citation type="journal article" date="2016" name="Nat. Commun.">
        <title>Thousands of microbial genomes shed light on interconnected biogeochemical processes in an aquifer system.</title>
        <authorList>
            <person name="Anantharaman K."/>
            <person name="Brown C.T."/>
            <person name="Hug L.A."/>
            <person name="Sharon I."/>
            <person name="Castelle C.J."/>
            <person name="Probst A.J."/>
            <person name="Thomas B.C."/>
            <person name="Singh A."/>
            <person name="Wilkins M.J."/>
            <person name="Karaoz U."/>
            <person name="Brodie E.L."/>
            <person name="Williams K.H."/>
            <person name="Hubbard S.S."/>
            <person name="Banfield J.F."/>
        </authorList>
    </citation>
    <scope>NUCLEOTIDE SEQUENCE [LARGE SCALE GENOMIC DNA]</scope>
</reference>
<accession>A0A1F7L0T6</accession>
<protein>
    <recommendedName>
        <fullName evidence="3">Methyltransferase type 11 domain-containing protein</fullName>
    </recommendedName>
</protein>
<proteinExistence type="predicted"/>
<dbReference type="SUPFAM" id="SSF53335">
    <property type="entry name" value="S-adenosyl-L-methionine-dependent methyltransferases"/>
    <property type="match status" value="1"/>
</dbReference>
<comment type="caution">
    <text evidence="1">The sequence shown here is derived from an EMBL/GenBank/DDBJ whole genome shotgun (WGS) entry which is preliminary data.</text>
</comment>